<keyword evidence="7" id="KW-0472">Membrane</keyword>
<evidence type="ECO:0000256" key="6">
    <source>
        <dbReference type="ARBA" id="ARBA00023026"/>
    </source>
</evidence>
<dbReference type="CDD" id="cd23414">
    <property type="entry name" value="beta-trefoil_Ricin_CdtA"/>
    <property type="match status" value="1"/>
</dbReference>
<evidence type="ECO:0000256" key="3">
    <source>
        <dbReference type="ARBA" id="ARBA00022656"/>
    </source>
</evidence>
<dbReference type="AlphaFoldDB" id="A0A3V2RCP2"/>
<organism evidence="12">
    <name type="scientific">Salmonella enterica I</name>
    <dbReference type="NCBI Taxonomy" id="59201"/>
    <lineage>
        <taxon>Bacteria</taxon>
        <taxon>Pseudomonadati</taxon>
        <taxon>Pseudomonadota</taxon>
        <taxon>Gammaproteobacteria</taxon>
        <taxon>Enterobacterales</taxon>
        <taxon>Enterobacteriaceae</taxon>
        <taxon>Salmonella</taxon>
    </lineage>
</organism>
<gene>
    <name evidence="11" type="ORF">DPC26_22840</name>
    <name evidence="12" type="ORF">FRN22_21945</name>
</gene>
<dbReference type="SMR" id="A0A3V2RCP2"/>
<keyword evidence="5" id="KW-0430">Lectin</keyword>
<dbReference type="GO" id="GO:0090729">
    <property type="term" value="F:toxin activity"/>
    <property type="evidence" value="ECO:0007669"/>
    <property type="project" value="UniProtKB-KW"/>
</dbReference>
<comment type="caution">
    <text evidence="12">The sequence shown here is derived from an EMBL/GenBank/DDBJ whole genome shotgun (WGS) entry which is preliminary data.</text>
</comment>
<dbReference type="PROSITE" id="PS50231">
    <property type="entry name" value="RICIN_B_LECTIN"/>
    <property type="match status" value="1"/>
</dbReference>
<dbReference type="GO" id="GO:0009279">
    <property type="term" value="C:cell outer membrane"/>
    <property type="evidence" value="ECO:0007669"/>
    <property type="project" value="UniProtKB-SubCell"/>
</dbReference>
<evidence type="ECO:0000256" key="5">
    <source>
        <dbReference type="ARBA" id="ARBA00022734"/>
    </source>
</evidence>
<dbReference type="Gene3D" id="2.80.10.50">
    <property type="match status" value="1"/>
</dbReference>
<keyword evidence="3" id="KW-0800">Toxin</keyword>
<keyword evidence="10" id="KW-0449">Lipoprotein</keyword>
<evidence type="ECO:0000256" key="1">
    <source>
        <dbReference type="ARBA" id="ARBA00004459"/>
    </source>
</evidence>
<dbReference type="InterPro" id="IPR035992">
    <property type="entry name" value="Ricin_B-like_lectins"/>
</dbReference>
<dbReference type="GO" id="GO:0030246">
    <property type="term" value="F:carbohydrate binding"/>
    <property type="evidence" value="ECO:0007669"/>
    <property type="project" value="UniProtKB-KW"/>
</dbReference>
<sequence>MQIKKYKWVLFLFAFILTGCSSDKVKDDPRIYPNVSGGPGKGDIGVPVPGAGPALPSNAPVRIPGPKDRPIVSLVNMDGSVLTTWARGAGAVLWAYHIGDSNTFGAQRNWRILQGTRPGTIQFQNVDNDQCVTSLLTTGVFARKVMITADCSSEPERFDMKLLQTQNGNYLIKSLATDMCARAEFLGRTRSSPYATTVTVDSCPRPGEHTFEFMWSISEPIAPALAIVSSAATS</sequence>
<dbReference type="InterPro" id="IPR015957">
    <property type="entry name" value="CDtoxinA"/>
</dbReference>
<accession>A0A3V2RCP2</accession>
<dbReference type="PRINTS" id="PR01387">
    <property type="entry name" value="CDTOXINA"/>
</dbReference>
<keyword evidence="9" id="KW-0998">Cell outer membrane</keyword>
<name>A0A3V2RCP2_SALET</name>
<keyword evidence="6" id="KW-0843">Virulence</keyword>
<evidence type="ECO:0000256" key="8">
    <source>
        <dbReference type="ARBA" id="ARBA00023139"/>
    </source>
</evidence>
<keyword evidence="4" id="KW-0732">Signal</keyword>
<evidence type="ECO:0000313" key="12">
    <source>
        <dbReference type="EMBL" id="ECK7315372.1"/>
    </source>
</evidence>
<dbReference type="InterPro" id="IPR003558">
    <property type="entry name" value="CDtoxinA/C"/>
</dbReference>
<reference evidence="12" key="1">
    <citation type="submission" date="2019-08" db="EMBL/GenBank/DDBJ databases">
        <authorList>
            <person name="Ashton P.M."/>
            <person name="Dallman T."/>
            <person name="Nair S."/>
            <person name="De Pinna E."/>
            <person name="Peters T."/>
            <person name="Grant K."/>
        </authorList>
    </citation>
    <scope>NUCLEOTIDE SEQUENCE</scope>
    <source>
        <strain evidence="11">527491</strain>
        <strain evidence="12">780192</strain>
    </source>
</reference>
<dbReference type="SUPFAM" id="SSF50370">
    <property type="entry name" value="Ricin B-like lectins"/>
    <property type="match status" value="1"/>
</dbReference>
<dbReference type="EMBL" id="AAIVFG010000046">
    <property type="protein sequence ID" value="ECI4618414.1"/>
    <property type="molecule type" value="Genomic_DNA"/>
</dbReference>
<dbReference type="EMBL" id="AAJCYU010000043">
    <property type="protein sequence ID" value="ECK7315372.1"/>
    <property type="molecule type" value="Genomic_DNA"/>
</dbReference>
<dbReference type="Pfam" id="PF03498">
    <property type="entry name" value="CDtoxinA"/>
    <property type="match status" value="1"/>
</dbReference>
<keyword evidence="8" id="KW-0564">Palmitate</keyword>
<evidence type="ECO:0000256" key="10">
    <source>
        <dbReference type="ARBA" id="ARBA00023288"/>
    </source>
</evidence>
<protein>
    <recommendedName>
        <fullName evidence="2">Cytolethal distending toxin subunit A</fullName>
    </recommendedName>
</protein>
<evidence type="ECO:0000313" key="11">
    <source>
        <dbReference type="EMBL" id="ECI4618414.1"/>
    </source>
</evidence>
<evidence type="ECO:0000256" key="4">
    <source>
        <dbReference type="ARBA" id="ARBA00022729"/>
    </source>
</evidence>
<evidence type="ECO:0000256" key="9">
    <source>
        <dbReference type="ARBA" id="ARBA00023237"/>
    </source>
</evidence>
<proteinExistence type="predicted"/>
<dbReference type="PROSITE" id="PS51257">
    <property type="entry name" value="PROKAR_LIPOPROTEIN"/>
    <property type="match status" value="1"/>
</dbReference>
<comment type="subcellular location">
    <subcellularLocation>
        <location evidence="1">Cell outer membrane</location>
        <topology evidence="1">Lipid-anchor</topology>
    </subcellularLocation>
</comment>
<evidence type="ECO:0000256" key="2">
    <source>
        <dbReference type="ARBA" id="ARBA00016112"/>
    </source>
</evidence>
<evidence type="ECO:0000256" key="7">
    <source>
        <dbReference type="ARBA" id="ARBA00023136"/>
    </source>
</evidence>